<keyword evidence="3" id="KW-1185">Reference proteome</keyword>
<evidence type="ECO:0000313" key="2">
    <source>
        <dbReference type="EMBL" id="NID14499.1"/>
    </source>
</evidence>
<organism evidence="2 3">
    <name type="scientific">Luteibacter yeojuensis</name>
    <dbReference type="NCBI Taxonomy" id="345309"/>
    <lineage>
        <taxon>Bacteria</taxon>
        <taxon>Pseudomonadati</taxon>
        <taxon>Pseudomonadota</taxon>
        <taxon>Gammaproteobacteria</taxon>
        <taxon>Lysobacterales</taxon>
        <taxon>Rhodanobacteraceae</taxon>
        <taxon>Luteibacter</taxon>
    </lineage>
</organism>
<dbReference type="Pfam" id="PF00144">
    <property type="entry name" value="Beta-lactamase"/>
    <property type="match status" value="1"/>
</dbReference>
<dbReference type="PANTHER" id="PTHR46825:SF12">
    <property type="entry name" value="PENICILLIN-BINDING PROTEIN 4"/>
    <property type="match status" value="1"/>
</dbReference>
<gene>
    <name evidence="2" type="ORF">HBF32_03355</name>
</gene>
<dbReference type="RefSeq" id="WP_166698210.1">
    <property type="nucleotide sequence ID" value="NZ_JAAQTL010000001.1"/>
</dbReference>
<protein>
    <submittedName>
        <fullName evidence="2">Beta-lactamase family protein</fullName>
    </submittedName>
</protein>
<dbReference type="InterPro" id="IPR001466">
    <property type="entry name" value="Beta-lactam-related"/>
</dbReference>
<evidence type="ECO:0000313" key="3">
    <source>
        <dbReference type="Proteomes" id="UP000518878"/>
    </source>
</evidence>
<dbReference type="PANTHER" id="PTHR46825">
    <property type="entry name" value="D-ALANYL-D-ALANINE-CARBOXYPEPTIDASE/ENDOPEPTIDASE AMPH"/>
    <property type="match status" value="1"/>
</dbReference>
<dbReference type="Proteomes" id="UP000518878">
    <property type="component" value="Unassembled WGS sequence"/>
</dbReference>
<accession>A0A7X5QSE0</accession>
<feature type="domain" description="Beta-lactamase-related" evidence="1">
    <location>
        <begin position="49"/>
        <end position="376"/>
    </location>
</feature>
<sequence length="476" mass="50341">MKFAHSLLITSAITFFVVAPVSSRDAERAVVERSLVPAIKLAGVPAHAETLAEEMKRLAVPGVAITVIDKGDIAWSGTYGVTTKGGEQITPSTRFQAGSISKSVAALAMLRLAAEGKVSLDRPVNDYLTSWKLPDGDKGKASEVTLRRLLSHTAGLSVSFFPGYAAGTPLPTPIDILDGKPPANTAPIRITSAPGSEWRYSGGGYFVAQQVAVDVTKEPFATWAKRSILDPANMTDSSFAPAPHGRYARGHRSADEPVPGGVYLYPESAAAGLWSTPTDLAHALLALADSIAGKPKALLPPSVAKVVLDPVVPGETVGFDTGGSGANQWIAKGGDTDGFASYMVLYPSRGQGVVVMTNSAAGATLARDLVRSVAQAYEWPDFGPRERRSVAFSPAQLTRLPGTYRYQGNHTFTVARDGDTLTIADPESPAERLYVDPSGKLFTLSQDLDYDFKADGSGEIRAGRRVIPFRKNGQGG</sequence>
<reference evidence="2 3" key="1">
    <citation type="journal article" date="2006" name="Int. J. Syst. Evol. Microbiol.">
        <title>Dyella yeojuensis sp. nov., isolated from greenhouse soil in Korea.</title>
        <authorList>
            <person name="Kim B.Y."/>
            <person name="Weon H.Y."/>
            <person name="Lee K.H."/>
            <person name="Seok S.J."/>
            <person name="Kwon S.W."/>
            <person name="Go S.J."/>
            <person name="Stackebrandt E."/>
        </authorList>
    </citation>
    <scope>NUCLEOTIDE SEQUENCE [LARGE SCALE GENOMIC DNA]</scope>
    <source>
        <strain evidence="2 3">DSM 17673</strain>
    </source>
</reference>
<dbReference type="SUPFAM" id="SSF56601">
    <property type="entry name" value="beta-lactamase/transpeptidase-like"/>
    <property type="match status" value="1"/>
</dbReference>
<comment type="caution">
    <text evidence="2">The sequence shown here is derived from an EMBL/GenBank/DDBJ whole genome shotgun (WGS) entry which is preliminary data.</text>
</comment>
<proteinExistence type="predicted"/>
<dbReference type="InterPro" id="IPR012338">
    <property type="entry name" value="Beta-lactam/transpept-like"/>
</dbReference>
<dbReference type="AlphaFoldDB" id="A0A7X5QSE0"/>
<name>A0A7X5QSE0_9GAMM</name>
<evidence type="ECO:0000259" key="1">
    <source>
        <dbReference type="Pfam" id="PF00144"/>
    </source>
</evidence>
<dbReference type="InterPro" id="IPR050491">
    <property type="entry name" value="AmpC-like"/>
</dbReference>
<dbReference type="Gene3D" id="3.40.710.10">
    <property type="entry name" value="DD-peptidase/beta-lactamase superfamily"/>
    <property type="match status" value="1"/>
</dbReference>
<dbReference type="EMBL" id="JAAQTL010000001">
    <property type="protein sequence ID" value="NID14499.1"/>
    <property type="molecule type" value="Genomic_DNA"/>
</dbReference>